<evidence type="ECO:0000256" key="2">
    <source>
        <dbReference type="ARBA" id="ARBA00004240"/>
    </source>
</evidence>
<dbReference type="EC" id="2.4.1.109" evidence="5"/>
<evidence type="ECO:0000256" key="4">
    <source>
        <dbReference type="ARBA" id="ARBA00007882"/>
    </source>
</evidence>
<evidence type="ECO:0000256" key="9">
    <source>
        <dbReference type="ARBA" id="ARBA00022803"/>
    </source>
</evidence>
<dbReference type="Pfam" id="PF08409">
    <property type="entry name" value="TMTC_DUF1736"/>
    <property type="match status" value="1"/>
</dbReference>
<dbReference type="SUPFAM" id="SSF48452">
    <property type="entry name" value="TPR-like"/>
    <property type="match status" value="3"/>
</dbReference>
<feature type="repeat" description="TPR" evidence="13">
    <location>
        <begin position="749"/>
        <end position="782"/>
    </location>
</feature>
<evidence type="ECO:0000256" key="7">
    <source>
        <dbReference type="ARBA" id="ARBA00022692"/>
    </source>
</evidence>
<evidence type="ECO:0000256" key="3">
    <source>
        <dbReference type="ARBA" id="ARBA00004922"/>
    </source>
</evidence>
<dbReference type="GO" id="GO:0016020">
    <property type="term" value="C:membrane"/>
    <property type="evidence" value="ECO:0007669"/>
    <property type="project" value="UniProtKB-SubCell"/>
</dbReference>
<evidence type="ECO:0000256" key="1">
    <source>
        <dbReference type="ARBA" id="ARBA00004141"/>
    </source>
</evidence>
<dbReference type="PANTHER" id="PTHR44809">
    <property type="match status" value="1"/>
</dbReference>
<evidence type="ECO:0000256" key="11">
    <source>
        <dbReference type="ARBA" id="ARBA00022989"/>
    </source>
</evidence>
<feature type="transmembrane region" description="Helical" evidence="14">
    <location>
        <begin position="277"/>
        <end position="297"/>
    </location>
</feature>
<keyword evidence="11 14" id="KW-1133">Transmembrane helix</keyword>
<dbReference type="AlphaFoldDB" id="A0A8C5HM92"/>
<dbReference type="PANTHER" id="PTHR44809:SF1">
    <property type="entry name" value="PROTEIN O-MANNOSYL-TRANSFERASE TMTC1"/>
    <property type="match status" value="1"/>
</dbReference>
<dbReference type="InterPro" id="IPR011990">
    <property type="entry name" value="TPR-like_helical_dom_sf"/>
</dbReference>
<dbReference type="Pfam" id="PF13374">
    <property type="entry name" value="TPR_10"/>
    <property type="match status" value="1"/>
</dbReference>
<dbReference type="Proteomes" id="UP000694680">
    <property type="component" value="Chromosome 6"/>
</dbReference>
<evidence type="ECO:0000256" key="8">
    <source>
        <dbReference type="ARBA" id="ARBA00022737"/>
    </source>
</evidence>
<feature type="transmembrane region" description="Helical" evidence="14">
    <location>
        <begin position="372"/>
        <end position="389"/>
    </location>
</feature>
<evidence type="ECO:0000313" key="17">
    <source>
        <dbReference type="Proteomes" id="UP000694680"/>
    </source>
</evidence>
<dbReference type="InterPro" id="IPR013105">
    <property type="entry name" value="TPR_2"/>
</dbReference>
<keyword evidence="6" id="KW-0808">Transferase</keyword>
<keyword evidence="10" id="KW-0256">Endoplasmic reticulum</keyword>
<evidence type="ECO:0000256" key="12">
    <source>
        <dbReference type="ARBA" id="ARBA00023136"/>
    </source>
</evidence>
<dbReference type="GO" id="GO:0006396">
    <property type="term" value="P:RNA processing"/>
    <property type="evidence" value="ECO:0007669"/>
    <property type="project" value="InterPro"/>
</dbReference>
<dbReference type="Pfam" id="PF14559">
    <property type="entry name" value="TPR_19"/>
    <property type="match status" value="1"/>
</dbReference>
<comment type="similarity">
    <text evidence="4">Belongs to the TMTC family.</text>
</comment>
<dbReference type="UniPathway" id="UPA00378"/>
<dbReference type="Gene3D" id="1.25.40.10">
    <property type="entry name" value="Tetratricopeptide repeat domain"/>
    <property type="match status" value="4"/>
</dbReference>
<feature type="repeat" description="TPR" evidence="13">
    <location>
        <begin position="711"/>
        <end position="744"/>
    </location>
</feature>
<reference evidence="16" key="3">
    <citation type="submission" date="2025-09" db="UniProtKB">
        <authorList>
            <consortium name="Ensembl"/>
        </authorList>
    </citation>
    <scope>IDENTIFICATION</scope>
</reference>
<dbReference type="Pfam" id="PF13432">
    <property type="entry name" value="TPR_16"/>
    <property type="match status" value="2"/>
</dbReference>
<proteinExistence type="inferred from homology"/>
<comment type="pathway">
    <text evidence="3">Protein modification; protein glycosylation.</text>
</comment>
<feature type="repeat" description="TPR" evidence="13">
    <location>
        <begin position="576"/>
        <end position="609"/>
    </location>
</feature>
<keyword evidence="12 14" id="KW-0472">Membrane</keyword>
<protein>
    <recommendedName>
        <fullName evidence="5">dolichyl-phosphate-mannose--protein mannosyltransferase</fullName>
        <ecNumber evidence="5">2.4.1.109</ecNumber>
    </recommendedName>
</protein>
<evidence type="ECO:0000256" key="14">
    <source>
        <dbReference type="SAM" id="Phobius"/>
    </source>
</evidence>
<feature type="transmembrane region" description="Helical" evidence="14">
    <location>
        <begin position="343"/>
        <end position="366"/>
    </location>
</feature>
<feature type="transmembrane region" description="Helical" evidence="14">
    <location>
        <begin position="111"/>
        <end position="131"/>
    </location>
</feature>
<keyword evidence="17" id="KW-1185">Reference proteome</keyword>
<evidence type="ECO:0000256" key="5">
    <source>
        <dbReference type="ARBA" id="ARBA00012839"/>
    </source>
</evidence>
<keyword evidence="9 13" id="KW-0802">TPR repeat</keyword>
<reference evidence="16" key="2">
    <citation type="submission" date="2025-08" db="UniProtKB">
        <authorList>
            <consortium name="Ensembl"/>
        </authorList>
    </citation>
    <scope>IDENTIFICATION</scope>
</reference>
<dbReference type="InterPro" id="IPR013618">
    <property type="entry name" value="TMTC_DUF1736"/>
</dbReference>
<keyword evidence="8" id="KW-0677">Repeat</keyword>
<dbReference type="Ensembl" id="ENSGWIT00000051790.1">
    <property type="protein sequence ID" value="ENSGWIP00000047877.1"/>
    <property type="gene ID" value="ENSGWIG00000023526.1"/>
</dbReference>
<accession>A0A8C5HM92</accession>
<dbReference type="GO" id="GO:0004169">
    <property type="term" value="F:dolichyl-phosphate-mannose-protein mannosyltransferase activity"/>
    <property type="evidence" value="ECO:0007669"/>
    <property type="project" value="UniProtKB-EC"/>
</dbReference>
<dbReference type="GO" id="GO:0005783">
    <property type="term" value="C:endoplasmic reticulum"/>
    <property type="evidence" value="ECO:0007669"/>
    <property type="project" value="UniProtKB-SubCell"/>
</dbReference>
<dbReference type="PROSITE" id="PS50293">
    <property type="entry name" value="TPR_REGION"/>
    <property type="match status" value="1"/>
</dbReference>
<feature type="repeat" description="TPR" evidence="13">
    <location>
        <begin position="643"/>
        <end position="676"/>
    </location>
</feature>
<sequence length="841" mass="94429">MMPGSGSNRRAAEPPCLPGQSEGLSTAGRCVVLTVLCWLCYGNSLCGELVHDDVWAIVNNPDVRVGSSLRTIFTNDFWGKKMADNTSHKSYRPLCILTFKLNILLGGMTPLYFHLVNVSLHCAVTCLLMHMCKHCVFNNPHLAFITALLFAVHPVHTEAVSGVVGRADVLACLLFLLTFLSYIRSIDEYVYETSPPSTVSACKLLLSLFLGTCAMLVKETGITVFGVCLLYDALVTKSKLSSCTLCPSSYIQLKPQISRQEKSNHVCRAPLPPHIQVLSYTYLLSFNAWLLLAPIVLCYDWQVGSIPLVESIGDIRNMATMMLAVVMFTLCLHCIFSLQGRELLVGIMFLVFPFIPASNLFFRVGFVVAERVLYMPSMGCCILVAYGLGRLSSLVGRRGTTILSISMMLLLLLFTWKTILQNNVWISREALFRSGIQTLPHNAKVHYNYANFHKDSGRHQEAIHHYTVALRLYPRHASAMNNLGTLTHCPVEAERYYRNALDINPQHNRALFNLGNLLKSQGKEMNAEAYLKDSIRFGPHFADAYSSLASLYAEQKRFVLAKEVYLKGIQNCPDSSDLHNNYGVFLVNTGEGELAASHYHQAILLKPEHYVAMVNLGRLLRSSNENKEAESWYKRALQVTRKVDILTPLGALYYNTGRYEEALEVYREAVAMQPDSTDIWLALAQVLAMAGHSTEAETMTREIISRESKCIECYRLLSAIYSKRGNYAEALDALDKALHQEPTDHTVRAELYFSKGNQLREMNQLDQAFESYKLAVELKPDQSQAWMNMGGIQHMTGDYAAARVYYKQALLLSPGSKLLKENLAKLDRLERRITEESHLSN</sequence>
<evidence type="ECO:0000256" key="6">
    <source>
        <dbReference type="ARBA" id="ARBA00022679"/>
    </source>
</evidence>
<evidence type="ECO:0000313" key="16">
    <source>
        <dbReference type="Ensembl" id="ENSGWIP00000047877.1"/>
    </source>
</evidence>
<evidence type="ECO:0000256" key="10">
    <source>
        <dbReference type="ARBA" id="ARBA00022824"/>
    </source>
</evidence>
<feature type="repeat" description="TPR" evidence="13">
    <location>
        <begin position="783"/>
        <end position="816"/>
    </location>
</feature>
<gene>
    <name evidence="16" type="primary">tmtc1</name>
</gene>
<feature type="transmembrane region" description="Helical" evidence="14">
    <location>
        <begin position="317"/>
        <end position="336"/>
    </location>
</feature>
<dbReference type="InterPro" id="IPR052943">
    <property type="entry name" value="TMTC_O-mannosyl-trnsfr"/>
</dbReference>
<evidence type="ECO:0000259" key="15">
    <source>
        <dbReference type="Pfam" id="PF08409"/>
    </source>
</evidence>
<feature type="transmembrane region" description="Helical" evidence="14">
    <location>
        <begin position="204"/>
        <end position="231"/>
    </location>
</feature>
<organism evidence="16 17">
    <name type="scientific">Gouania willdenowi</name>
    <name type="common">Blunt-snouted clingfish</name>
    <name type="synonym">Lepadogaster willdenowi</name>
    <dbReference type="NCBI Taxonomy" id="441366"/>
    <lineage>
        <taxon>Eukaryota</taxon>
        <taxon>Metazoa</taxon>
        <taxon>Chordata</taxon>
        <taxon>Craniata</taxon>
        <taxon>Vertebrata</taxon>
        <taxon>Euteleostomi</taxon>
        <taxon>Actinopterygii</taxon>
        <taxon>Neopterygii</taxon>
        <taxon>Teleostei</taxon>
        <taxon>Neoteleostei</taxon>
        <taxon>Acanthomorphata</taxon>
        <taxon>Ovalentaria</taxon>
        <taxon>Blenniimorphae</taxon>
        <taxon>Blenniiformes</taxon>
        <taxon>Gobiesocoidei</taxon>
        <taxon>Gobiesocidae</taxon>
        <taxon>Gobiesocinae</taxon>
        <taxon>Gouania</taxon>
    </lineage>
</organism>
<dbReference type="SMART" id="SM00028">
    <property type="entry name" value="TPR"/>
    <property type="match status" value="11"/>
</dbReference>
<comment type="subcellular location">
    <subcellularLocation>
        <location evidence="2">Endoplasmic reticulum</location>
    </subcellularLocation>
    <subcellularLocation>
        <location evidence="1">Membrane</location>
        <topology evidence="1">Multi-pass membrane protein</topology>
    </subcellularLocation>
</comment>
<feature type="transmembrane region" description="Helical" evidence="14">
    <location>
        <begin position="167"/>
        <end position="184"/>
    </location>
</feature>
<feature type="repeat" description="TPR" evidence="13">
    <location>
        <begin position="443"/>
        <end position="476"/>
    </location>
</feature>
<feature type="transmembrane region" description="Helical" evidence="14">
    <location>
        <begin position="401"/>
        <end position="419"/>
    </location>
</feature>
<keyword evidence="7 14" id="KW-0812">Transmembrane</keyword>
<feature type="domain" description="DUF1736" evidence="15">
    <location>
        <begin position="275"/>
        <end position="327"/>
    </location>
</feature>
<reference evidence="16" key="1">
    <citation type="submission" date="2020-06" db="EMBL/GenBank/DDBJ databases">
        <authorList>
            <consortium name="Wellcome Sanger Institute Data Sharing"/>
        </authorList>
    </citation>
    <scope>NUCLEOTIDE SEQUENCE [LARGE SCALE GENOMIC DNA]</scope>
</reference>
<dbReference type="SMART" id="SM00386">
    <property type="entry name" value="HAT"/>
    <property type="match status" value="3"/>
</dbReference>
<name>A0A8C5HM92_GOUWI</name>
<dbReference type="Pfam" id="PF07719">
    <property type="entry name" value="TPR_2"/>
    <property type="match status" value="1"/>
</dbReference>
<evidence type="ECO:0000256" key="13">
    <source>
        <dbReference type="PROSITE-ProRule" id="PRU00339"/>
    </source>
</evidence>
<dbReference type="InterPro" id="IPR019734">
    <property type="entry name" value="TPR_rpt"/>
</dbReference>
<feature type="transmembrane region" description="Helical" evidence="14">
    <location>
        <begin position="137"/>
        <end position="155"/>
    </location>
</feature>
<dbReference type="PROSITE" id="PS50005">
    <property type="entry name" value="TPR"/>
    <property type="match status" value="6"/>
</dbReference>
<dbReference type="InterPro" id="IPR003107">
    <property type="entry name" value="HAT"/>
</dbReference>